<organism evidence="2 3">
    <name type="scientific">Reticulomyxa filosa</name>
    <dbReference type="NCBI Taxonomy" id="46433"/>
    <lineage>
        <taxon>Eukaryota</taxon>
        <taxon>Sar</taxon>
        <taxon>Rhizaria</taxon>
        <taxon>Retaria</taxon>
        <taxon>Foraminifera</taxon>
        <taxon>Monothalamids</taxon>
        <taxon>Reticulomyxidae</taxon>
        <taxon>Reticulomyxa</taxon>
    </lineage>
</organism>
<dbReference type="Gene3D" id="2.120.10.80">
    <property type="entry name" value="Kelch-type beta propeller"/>
    <property type="match status" value="2"/>
</dbReference>
<dbReference type="InterPro" id="IPR015915">
    <property type="entry name" value="Kelch-typ_b-propeller"/>
</dbReference>
<evidence type="ECO:0000313" key="2">
    <source>
        <dbReference type="EMBL" id="ETO20137.1"/>
    </source>
</evidence>
<protein>
    <recommendedName>
        <fullName evidence="4">Caspase family p20 domain-containing protein</fullName>
    </recommendedName>
</protein>
<keyword evidence="3" id="KW-1185">Reference proteome</keyword>
<accession>X6N496</accession>
<dbReference type="EMBL" id="ASPP01012894">
    <property type="protein sequence ID" value="ETO20137.1"/>
    <property type="molecule type" value="Genomic_DNA"/>
</dbReference>
<evidence type="ECO:0008006" key="4">
    <source>
        <dbReference type="Google" id="ProtNLM"/>
    </source>
</evidence>
<feature type="coiled-coil region" evidence="1">
    <location>
        <begin position="452"/>
        <end position="479"/>
    </location>
</feature>
<proteinExistence type="predicted"/>
<dbReference type="SUPFAM" id="SSF50965">
    <property type="entry name" value="Galactose oxidase, central domain"/>
    <property type="match status" value="1"/>
</dbReference>
<keyword evidence="1" id="KW-0175">Coiled coil</keyword>
<gene>
    <name evidence="2" type="ORF">RFI_17079</name>
</gene>
<name>X6N496_RETFI</name>
<dbReference type="Proteomes" id="UP000023152">
    <property type="component" value="Unassembled WGS sequence"/>
</dbReference>
<sequence length="616" mass="72057">MSNQTFQTLKELPNPLKESQCVLHKHELLICGGYDQRACYSYHTLKNEYKFICEYPSDVKLVGHCVLKLVDNNNKDKNQITLLSFGSNWNGENKHTLVMKYVSVWSDDNNNDENEINKSNNYNEWVAFTNNHNHPIIIGRDDNDYRGVRAVIGGRNNHLLFITSQYNNISVFDLNTFQFIKHDTLPTNNNIYYHCFVSNLGNGQGQEMVKINGEKNKQNYQMLLFCFKTGLSIEYDEDDNIFQFDQLPVCDDIASFFCYAYVCINDAILFFGGYSLNGNNSIYSKLIHKYSIRENKWTTFQNTLASRFSDCVAILSEDNTYVHIIGGYNNEFLSIHVKTEVSKYYVTIFEIECKCKDEQKKKKEHIENDVIEKHKKWMKWWNQREQKDKMEIIEKFKTMSGEQFQQKNDITYIHLSIDVYLDLHENKEGEVKYLLFLFLVLIELHYYCLEAADFEKINKENLKLQLVDMKDNIVESDEDMMKEFETNEPTFKITWIPFQQLIVVGKTKAVTNALVIMIAINEYMDNKTLSNLPNVKEKDVINFSQLFGQKLNYDVVCNPSPKMTKQDVQSFLAKLIVNYELHENTRKYDGLIVIICGHGENGNTLVYIYGNEKEKG</sequence>
<dbReference type="AlphaFoldDB" id="X6N496"/>
<reference evidence="2 3" key="1">
    <citation type="journal article" date="2013" name="Curr. Biol.">
        <title>The Genome of the Foraminiferan Reticulomyxa filosa.</title>
        <authorList>
            <person name="Glockner G."/>
            <person name="Hulsmann N."/>
            <person name="Schleicher M."/>
            <person name="Noegel A.A."/>
            <person name="Eichinger L."/>
            <person name="Gallinger C."/>
            <person name="Pawlowski J."/>
            <person name="Sierra R."/>
            <person name="Euteneuer U."/>
            <person name="Pillet L."/>
            <person name="Moustafa A."/>
            <person name="Platzer M."/>
            <person name="Groth M."/>
            <person name="Szafranski K."/>
            <person name="Schliwa M."/>
        </authorList>
    </citation>
    <scope>NUCLEOTIDE SEQUENCE [LARGE SCALE GENOMIC DNA]</scope>
</reference>
<comment type="caution">
    <text evidence="2">The sequence shown here is derived from an EMBL/GenBank/DDBJ whole genome shotgun (WGS) entry which is preliminary data.</text>
</comment>
<dbReference type="OrthoDB" id="10052615at2759"/>
<dbReference type="Gene3D" id="3.40.50.1460">
    <property type="match status" value="1"/>
</dbReference>
<evidence type="ECO:0000256" key="1">
    <source>
        <dbReference type="SAM" id="Coils"/>
    </source>
</evidence>
<evidence type="ECO:0000313" key="3">
    <source>
        <dbReference type="Proteomes" id="UP000023152"/>
    </source>
</evidence>
<dbReference type="InterPro" id="IPR011043">
    <property type="entry name" value="Gal_Oxase/kelch_b-propeller"/>
</dbReference>